<dbReference type="InterPro" id="IPR012677">
    <property type="entry name" value="Nucleotide-bd_a/b_plait_sf"/>
</dbReference>
<feature type="compositionally biased region" description="Low complexity" evidence="4">
    <location>
        <begin position="94"/>
        <end position="129"/>
    </location>
</feature>
<organism evidence="6 7">
    <name type="scientific">Ramazzottius varieornatus</name>
    <name type="common">Water bear</name>
    <name type="synonym">Tardigrade</name>
    <dbReference type="NCBI Taxonomy" id="947166"/>
    <lineage>
        <taxon>Eukaryota</taxon>
        <taxon>Metazoa</taxon>
        <taxon>Ecdysozoa</taxon>
        <taxon>Tardigrada</taxon>
        <taxon>Eutardigrada</taxon>
        <taxon>Parachela</taxon>
        <taxon>Hypsibioidea</taxon>
        <taxon>Ramazzottiidae</taxon>
        <taxon>Ramazzottius</taxon>
    </lineage>
</organism>
<evidence type="ECO:0000256" key="1">
    <source>
        <dbReference type="ARBA" id="ARBA00022737"/>
    </source>
</evidence>
<dbReference type="CDD" id="cd19757">
    <property type="entry name" value="Bbox1"/>
    <property type="match status" value="1"/>
</dbReference>
<accession>A0A1D1V367</accession>
<dbReference type="InterPro" id="IPR032296">
    <property type="entry name" value="CEBP_ZZ"/>
</dbReference>
<feature type="domain" description="RRM" evidence="5">
    <location>
        <begin position="498"/>
        <end position="589"/>
    </location>
</feature>
<evidence type="ECO:0000256" key="2">
    <source>
        <dbReference type="ARBA" id="ARBA00022884"/>
    </source>
</evidence>
<dbReference type="CDD" id="cd12724">
    <property type="entry name" value="RRM1_CPEB2_like"/>
    <property type="match status" value="1"/>
</dbReference>
<feature type="compositionally biased region" description="Basic and acidic residues" evidence="4">
    <location>
        <begin position="731"/>
        <end position="749"/>
    </location>
</feature>
<feature type="compositionally biased region" description="Low complexity" evidence="4">
    <location>
        <begin position="194"/>
        <end position="208"/>
    </location>
</feature>
<keyword evidence="1" id="KW-0677">Repeat</keyword>
<dbReference type="GO" id="GO:0005737">
    <property type="term" value="C:cytoplasm"/>
    <property type="evidence" value="ECO:0007669"/>
    <property type="project" value="TreeGrafter"/>
</dbReference>
<dbReference type="GO" id="GO:0043022">
    <property type="term" value="F:ribosome binding"/>
    <property type="evidence" value="ECO:0007669"/>
    <property type="project" value="TreeGrafter"/>
</dbReference>
<keyword evidence="7" id="KW-1185">Reference proteome</keyword>
<dbReference type="FunFam" id="4.10.640.40:FF:000001">
    <property type="entry name" value="Cytoplasmic polyadenylation element-binding 2 isoform X2"/>
    <property type="match status" value="1"/>
</dbReference>
<gene>
    <name evidence="6" type="primary">RvY_04926-1</name>
    <name evidence="6" type="synonym">RvY_04926.1</name>
    <name evidence="6" type="ORF">RvY_04926</name>
</gene>
<feature type="domain" description="RRM" evidence="5">
    <location>
        <begin position="606"/>
        <end position="684"/>
    </location>
</feature>
<name>A0A1D1V367_RAMVA</name>
<reference evidence="6 7" key="1">
    <citation type="journal article" date="2016" name="Nat. Commun.">
        <title>Extremotolerant tardigrade genome and improved radiotolerance of human cultured cells by tardigrade-unique protein.</title>
        <authorList>
            <person name="Hashimoto T."/>
            <person name="Horikawa D.D."/>
            <person name="Saito Y."/>
            <person name="Kuwahara H."/>
            <person name="Kozuka-Hata H."/>
            <person name="Shin-I T."/>
            <person name="Minakuchi Y."/>
            <person name="Ohishi K."/>
            <person name="Motoyama A."/>
            <person name="Aizu T."/>
            <person name="Enomoto A."/>
            <person name="Kondo K."/>
            <person name="Tanaka S."/>
            <person name="Hara Y."/>
            <person name="Koshikawa S."/>
            <person name="Sagara H."/>
            <person name="Miura T."/>
            <person name="Yokobori S."/>
            <person name="Miyagawa K."/>
            <person name="Suzuki Y."/>
            <person name="Kubo T."/>
            <person name="Oyama M."/>
            <person name="Kohara Y."/>
            <person name="Fujiyama A."/>
            <person name="Arakawa K."/>
            <person name="Katayama T."/>
            <person name="Toyoda A."/>
            <person name="Kunieda T."/>
        </authorList>
    </citation>
    <scope>NUCLEOTIDE SEQUENCE [LARGE SCALE GENOMIC DNA]</scope>
    <source>
        <strain evidence="6 7">YOKOZUNA-1</strain>
    </source>
</reference>
<dbReference type="PANTHER" id="PTHR12566:SF12">
    <property type="entry name" value="TRANSLATIONAL REGULATOR ORB2"/>
    <property type="match status" value="1"/>
</dbReference>
<feature type="compositionally biased region" description="Low complexity" evidence="4">
    <location>
        <begin position="230"/>
        <end position="256"/>
    </location>
</feature>
<dbReference type="CDD" id="cd12726">
    <property type="entry name" value="RRM2_CPEB2_like"/>
    <property type="match status" value="1"/>
</dbReference>
<dbReference type="GO" id="GO:0000900">
    <property type="term" value="F:mRNA regulatory element binding translation repressor activity"/>
    <property type="evidence" value="ECO:0007669"/>
    <property type="project" value="TreeGrafter"/>
</dbReference>
<dbReference type="Gene3D" id="3.30.70.330">
    <property type="match status" value="2"/>
</dbReference>
<dbReference type="GO" id="GO:0045202">
    <property type="term" value="C:synapse"/>
    <property type="evidence" value="ECO:0007669"/>
    <property type="project" value="TreeGrafter"/>
</dbReference>
<dbReference type="SUPFAM" id="SSF54928">
    <property type="entry name" value="RNA-binding domain, RBD"/>
    <property type="match status" value="1"/>
</dbReference>
<evidence type="ECO:0000259" key="5">
    <source>
        <dbReference type="PROSITE" id="PS50102"/>
    </source>
</evidence>
<dbReference type="GO" id="GO:0005634">
    <property type="term" value="C:nucleus"/>
    <property type="evidence" value="ECO:0007669"/>
    <property type="project" value="TreeGrafter"/>
</dbReference>
<dbReference type="InterPro" id="IPR038446">
    <property type="entry name" value="CEBP_ZZ_sf"/>
</dbReference>
<sequence>MDVDTTFRNYSSSSPFDFTCASEYSTASHLLELSPEIMAASLWSDSKENSHTTNGSNSLQSMGENLKESSVTAAAPHSPTPPSSAGDINEEKSMAVSASGSTTSGAGTGRESSSPHSGSIGATSTSSVSSSLETSGLEFGTRFFGDSVWSSGSKGSFTELGCFGSTEEERRFLQDSTKGNHLKPPGSASSTWASPFMSDLSPSLSPSNSETNLAHFIGSPNPFSTWGNVSATSTTSANRRSAPSNSSAFSSGSVSPINRKQLSPSAFAASSTNTSATMADTAMNATSGLCCQQHGGSSLHNHYYRHPANSSSATNYQQQHRQHQAYRRSASHPVNGHLHHRHNANNHQQPSSAHTMGTFIDGSTTYNGFYTPPPNDANYCCGWNMDSATTLNGYDQMQDCYHSRSGTGGLNGLDTMKYSMEPQLLDMMRINGWGDDAAKGKSFFGNFGTYDSSRLFNDGLVDPFDQMVPTSMSPLSSRVSSLRTHSSSSDFGTQVYSRKVFVGGLPPDIDEDEITASFRHFGPLIVDWPHKAESKSYFPPKGYAFLLFQDETSVQSLMDASVQEGDKMYFYVSSPTNKDKAVQVRPWRLTDNEFYLDSHSKLDPRLTVFVGGVPRPLRAHELAMLMNQRFGYVAYAGIDVDSELKYPKGAGRITFSNQQSYIAAINARFVQLQNGEIDKRVELKPYVLDDQTCDYCNGMKCSGRSAPLFCSQVGCLAYLCEHCWTPYHASPGKESHRPVTKESSVDRSRPAAMRW</sequence>
<keyword evidence="2 3" id="KW-0694">RNA-binding</keyword>
<dbReference type="Gene3D" id="4.10.640.40">
    <property type="entry name" value="Cytoplasmic polyadenylation element-binding protein, ZZ domain"/>
    <property type="match status" value="1"/>
</dbReference>
<dbReference type="SMART" id="SM00360">
    <property type="entry name" value="RRM"/>
    <property type="match status" value="2"/>
</dbReference>
<dbReference type="FunFam" id="3.30.70.330:FF:000009">
    <property type="entry name" value="cytoplasmic polyadenylation element-binding protein 2 isoform X1"/>
    <property type="match status" value="1"/>
</dbReference>
<dbReference type="Pfam" id="PF16367">
    <property type="entry name" value="RRM_7"/>
    <property type="match status" value="1"/>
</dbReference>
<dbReference type="EMBL" id="BDGG01000002">
    <property type="protein sequence ID" value="GAU92908.1"/>
    <property type="molecule type" value="Genomic_DNA"/>
</dbReference>
<evidence type="ECO:0000256" key="3">
    <source>
        <dbReference type="PROSITE-ProRule" id="PRU00176"/>
    </source>
</evidence>
<dbReference type="GO" id="GO:0003730">
    <property type="term" value="F:mRNA 3'-UTR binding"/>
    <property type="evidence" value="ECO:0007669"/>
    <property type="project" value="InterPro"/>
</dbReference>
<evidence type="ECO:0000256" key="4">
    <source>
        <dbReference type="SAM" id="MobiDB-lite"/>
    </source>
</evidence>
<dbReference type="OrthoDB" id="10033548at2759"/>
<dbReference type="PROSITE" id="PS50102">
    <property type="entry name" value="RRM"/>
    <property type="match status" value="2"/>
</dbReference>
<comment type="caution">
    <text evidence="6">The sequence shown here is derived from an EMBL/GenBank/DDBJ whole genome shotgun (WGS) entry which is preliminary data.</text>
</comment>
<dbReference type="GO" id="GO:0043005">
    <property type="term" value="C:neuron projection"/>
    <property type="evidence" value="ECO:0007669"/>
    <property type="project" value="TreeGrafter"/>
</dbReference>
<dbReference type="PANTHER" id="PTHR12566">
    <property type="entry name" value="CYTOPLASMIC POLYADENYLATION ELEMENT BINDING PROTEIN CPEB"/>
    <property type="match status" value="1"/>
</dbReference>
<dbReference type="Pfam" id="PF16366">
    <property type="entry name" value="CEBP_ZZ"/>
    <property type="match status" value="1"/>
</dbReference>
<feature type="region of interest" description="Disordered" evidence="4">
    <location>
        <begin position="730"/>
        <end position="755"/>
    </location>
</feature>
<dbReference type="GO" id="GO:0007283">
    <property type="term" value="P:spermatogenesis"/>
    <property type="evidence" value="ECO:0007669"/>
    <property type="project" value="UniProtKB-ARBA"/>
</dbReference>
<proteinExistence type="predicted"/>
<dbReference type="InterPro" id="IPR035979">
    <property type="entry name" value="RBD_domain_sf"/>
</dbReference>
<protein>
    <recommendedName>
        <fullName evidence="5">RRM domain-containing protein</fullName>
    </recommendedName>
</protein>
<evidence type="ECO:0000313" key="7">
    <source>
        <dbReference type="Proteomes" id="UP000186922"/>
    </source>
</evidence>
<evidence type="ECO:0000313" key="6">
    <source>
        <dbReference type="EMBL" id="GAU92908.1"/>
    </source>
</evidence>
<feature type="region of interest" description="Disordered" evidence="4">
    <location>
        <begin position="230"/>
        <end position="259"/>
    </location>
</feature>
<dbReference type="AlphaFoldDB" id="A0A1D1V367"/>
<dbReference type="InterPro" id="IPR034819">
    <property type="entry name" value="CPEB"/>
</dbReference>
<feature type="region of interest" description="Disordered" evidence="4">
    <location>
        <begin position="45"/>
        <end position="129"/>
    </location>
</feature>
<dbReference type="GO" id="GO:2000766">
    <property type="term" value="P:negative regulation of cytoplasmic translation"/>
    <property type="evidence" value="ECO:0007669"/>
    <property type="project" value="TreeGrafter"/>
</dbReference>
<feature type="compositionally biased region" description="Polar residues" evidence="4">
    <location>
        <begin position="51"/>
        <end position="63"/>
    </location>
</feature>
<feature type="region of interest" description="Disordered" evidence="4">
    <location>
        <begin position="175"/>
        <end position="208"/>
    </location>
</feature>
<dbReference type="Proteomes" id="UP000186922">
    <property type="component" value="Unassembled WGS sequence"/>
</dbReference>
<dbReference type="STRING" id="947166.A0A1D1V367"/>
<dbReference type="GO" id="GO:0008135">
    <property type="term" value="F:translation factor activity, RNA binding"/>
    <property type="evidence" value="ECO:0007669"/>
    <property type="project" value="TreeGrafter"/>
</dbReference>
<dbReference type="InterPro" id="IPR000504">
    <property type="entry name" value="RRM_dom"/>
</dbReference>